<evidence type="ECO:0000313" key="5">
    <source>
        <dbReference type="Proteomes" id="UP001597441"/>
    </source>
</evidence>
<dbReference type="Proteomes" id="UP001597441">
    <property type="component" value="Unassembled WGS sequence"/>
</dbReference>
<dbReference type="Pfam" id="PF18962">
    <property type="entry name" value="Por_Secre_tail"/>
    <property type="match status" value="1"/>
</dbReference>
<feature type="chain" id="PRO_5045694317" evidence="2">
    <location>
        <begin position="22"/>
        <end position="196"/>
    </location>
</feature>
<evidence type="ECO:0000313" key="4">
    <source>
        <dbReference type="EMBL" id="MFD2535010.1"/>
    </source>
</evidence>
<accession>A0ABW5JSA7</accession>
<reference evidence="5" key="1">
    <citation type="journal article" date="2019" name="Int. J. Syst. Evol. Microbiol.">
        <title>The Global Catalogue of Microorganisms (GCM) 10K type strain sequencing project: providing services to taxonomists for standard genome sequencing and annotation.</title>
        <authorList>
            <consortium name="The Broad Institute Genomics Platform"/>
            <consortium name="The Broad Institute Genome Sequencing Center for Infectious Disease"/>
            <person name="Wu L."/>
            <person name="Ma J."/>
        </authorList>
    </citation>
    <scope>NUCLEOTIDE SEQUENCE [LARGE SCALE GENOMIC DNA]</scope>
    <source>
        <strain evidence="5">KCTC 42903</strain>
    </source>
</reference>
<dbReference type="EMBL" id="JBHULK010000002">
    <property type="protein sequence ID" value="MFD2535010.1"/>
    <property type="molecule type" value="Genomic_DNA"/>
</dbReference>
<evidence type="ECO:0000256" key="2">
    <source>
        <dbReference type="SAM" id="SignalP"/>
    </source>
</evidence>
<comment type="caution">
    <text evidence="4">The sequence shown here is derived from an EMBL/GenBank/DDBJ whole genome shotgun (WGS) entry which is preliminary data.</text>
</comment>
<evidence type="ECO:0000256" key="1">
    <source>
        <dbReference type="ARBA" id="ARBA00022729"/>
    </source>
</evidence>
<feature type="domain" description="Secretion system C-terminal sorting" evidence="3">
    <location>
        <begin position="123"/>
        <end position="194"/>
    </location>
</feature>
<protein>
    <submittedName>
        <fullName evidence="4">T9SS type A sorting domain-containing protein</fullName>
    </submittedName>
</protein>
<feature type="signal peptide" evidence="2">
    <location>
        <begin position="1"/>
        <end position="21"/>
    </location>
</feature>
<dbReference type="InterPro" id="IPR026444">
    <property type="entry name" value="Secre_tail"/>
</dbReference>
<proteinExistence type="predicted"/>
<dbReference type="RefSeq" id="WP_388016662.1">
    <property type="nucleotide sequence ID" value="NZ_JBHUDT010000002.1"/>
</dbReference>
<name>A0ABW5JSA7_9FLAO</name>
<organism evidence="4 5">
    <name type="scientific">Gelatiniphilus marinus</name>
    <dbReference type="NCBI Taxonomy" id="1759464"/>
    <lineage>
        <taxon>Bacteria</taxon>
        <taxon>Pseudomonadati</taxon>
        <taxon>Bacteroidota</taxon>
        <taxon>Flavobacteriia</taxon>
        <taxon>Flavobacteriales</taxon>
        <taxon>Flavobacteriaceae</taxon>
        <taxon>Gelatiniphilus</taxon>
    </lineage>
</organism>
<evidence type="ECO:0000259" key="3">
    <source>
        <dbReference type="Pfam" id="PF18962"/>
    </source>
</evidence>
<keyword evidence="5" id="KW-1185">Reference proteome</keyword>
<sequence>MKKNYMLLLLICVFGFGTIYAEPCPNAGGTTSSGGTKIFFSYLPATSFCVNRPATIEVNGTSVFTLEVASCSETTSVYNLTSGPAIVGQDFTVTSGFDSSCAYSGGTLPIVKNSIETGFWMSPNPLKKDNLLKLSFGFPVNAHVSIYDITGKKIIQDHINNKDYKDLSIANLTKGVYILNLSTKNTAITRKIVVAQ</sequence>
<keyword evidence="1 2" id="KW-0732">Signal</keyword>
<gene>
    <name evidence="4" type="ORF">ACFSQS_07835</name>
</gene>
<dbReference type="NCBIfam" id="TIGR04183">
    <property type="entry name" value="Por_Secre_tail"/>
    <property type="match status" value="1"/>
</dbReference>